<evidence type="ECO:0000256" key="4">
    <source>
        <dbReference type="ARBA" id="ARBA00022737"/>
    </source>
</evidence>
<evidence type="ECO:0000313" key="11">
    <source>
        <dbReference type="Proteomes" id="UP000006732"/>
    </source>
</evidence>
<proteinExistence type="inferred from homology"/>
<dbReference type="eggNOG" id="COG0791">
    <property type="taxonomic scope" value="Bacteria"/>
</dbReference>
<reference evidence="10 11" key="1">
    <citation type="submission" date="2006-10" db="EMBL/GenBank/DDBJ databases">
        <title>Complete sequence of chromosome of Pelobacter propionicus DSM 2379.</title>
        <authorList>
            <consortium name="US DOE Joint Genome Institute"/>
            <person name="Copeland A."/>
            <person name="Lucas S."/>
            <person name="Lapidus A."/>
            <person name="Barry K."/>
            <person name="Detter J.C."/>
            <person name="Glavina del Rio T."/>
            <person name="Hammon N."/>
            <person name="Israni S."/>
            <person name="Dalin E."/>
            <person name="Tice H."/>
            <person name="Pitluck S."/>
            <person name="Saunders E."/>
            <person name="Brettin T."/>
            <person name="Bruce D."/>
            <person name="Han C."/>
            <person name="Tapia R."/>
            <person name="Schmutz J."/>
            <person name="Larimer F."/>
            <person name="Land M."/>
            <person name="Hauser L."/>
            <person name="Kyrpides N."/>
            <person name="Kim E."/>
            <person name="Lovley D."/>
            <person name="Richardson P."/>
        </authorList>
    </citation>
    <scope>NUCLEOTIDE SEQUENCE [LARGE SCALE GENOMIC DNA]</scope>
    <source>
        <strain evidence="11">DSM 2379 / NBRC 103807 / OttBd1</strain>
    </source>
</reference>
<dbReference type="GO" id="GO:0006508">
    <property type="term" value="P:proteolysis"/>
    <property type="evidence" value="ECO:0007669"/>
    <property type="project" value="UniProtKB-KW"/>
</dbReference>
<dbReference type="InterPro" id="IPR000064">
    <property type="entry name" value="NLP_P60_dom"/>
</dbReference>
<dbReference type="EMBL" id="CP000482">
    <property type="protein sequence ID" value="ABL00244.1"/>
    <property type="molecule type" value="Genomic_DNA"/>
</dbReference>
<feature type="domain" description="NlpC/P60" evidence="9">
    <location>
        <begin position="189"/>
        <end position="311"/>
    </location>
</feature>
<dbReference type="PANTHER" id="PTHR47053:SF4">
    <property type="entry name" value="ENDOPEPTIDASE LYTE-RELATED"/>
    <property type="match status" value="1"/>
</dbReference>
<dbReference type="Pfam" id="PF01476">
    <property type="entry name" value="LysM"/>
    <property type="match status" value="2"/>
</dbReference>
<evidence type="ECO:0000256" key="6">
    <source>
        <dbReference type="ARBA" id="ARBA00022807"/>
    </source>
</evidence>
<name>A1ASC3_PELPD</name>
<feature type="chain" id="PRO_5002632566" evidence="7">
    <location>
        <begin position="25"/>
        <end position="349"/>
    </location>
</feature>
<evidence type="ECO:0000259" key="8">
    <source>
        <dbReference type="PROSITE" id="PS51782"/>
    </source>
</evidence>
<dbReference type="Pfam" id="PF00877">
    <property type="entry name" value="NLPC_P60"/>
    <property type="match status" value="1"/>
</dbReference>
<dbReference type="SUPFAM" id="SSF54106">
    <property type="entry name" value="LysM domain"/>
    <property type="match status" value="2"/>
</dbReference>
<evidence type="ECO:0000256" key="7">
    <source>
        <dbReference type="SAM" id="SignalP"/>
    </source>
</evidence>
<evidence type="ECO:0000256" key="5">
    <source>
        <dbReference type="ARBA" id="ARBA00022801"/>
    </source>
</evidence>
<evidence type="ECO:0000259" key="9">
    <source>
        <dbReference type="PROSITE" id="PS51935"/>
    </source>
</evidence>
<dbReference type="AlphaFoldDB" id="A1ASC3"/>
<dbReference type="Proteomes" id="UP000006732">
    <property type="component" value="Chromosome"/>
</dbReference>
<accession>A1ASC3</accession>
<dbReference type="Gene3D" id="3.90.1720.10">
    <property type="entry name" value="endopeptidase domain like (from Nostoc punctiforme)"/>
    <property type="match status" value="1"/>
</dbReference>
<dbReference type="GO" id="GO:0008234">
    <property type="term" value="F:cysteine-type peptidase activity"/>
    <property type="evidence" value="ECO:0007669"/>
    <property type="project" value="UniProtKB-KW"/>
</dbReference>
<organism evidence="10 11">
    <name type="scientific">Pelobacter propionicus (strain DSM 2379 / NBRC 103807 / OttBd1)</name>
    <dbReference type="NCBI Taxonomy" id="338966"/>
    <lineage>
        <taxon>Bacteria</taxon>
        <taxon>Pseudomonadati</taxon>
        <taxon>Thermodesulfobacteriota</taxon>
        <taxon>Desulfuromonadia</taxon>
        <taxon>Desulfuromonadales</taxon>
        <taxon>Desulfuromonadaceae</taxon>
        <taxon>Pelobacter</taxon>
    </lineage>
</organism>
<evidence type="ECO:0000313" key="10">
    <source>
        <dbReference type="EMBL" id="ABL00244.1"/>
    </source>
</evidence>
<dbReference type="Gene3D" id="3.10.350.10">
    <property type="entry name" value="LysM domain"/>
    <property type="match status" value="2"/>
</dbReference>
<dbReference type="PROSITE" id="PS51782">
    <property type="entry name" value="LYSM"/>
    <property type="match status" value="2"/>
</dbReference>
<dbReference type="InterPro" id="IPR038765">
    <property type="entry name" value="Papain-like_cys_pep_sf"/>
</dbReference>
<keyword evidence="6" id="KW-0788">Thiol protease</keyword>
<dbReference type="KEGG" id="ppd:Ppro_2639"/>
<dbReference type="OrthoDB" id="9807055at2"/>
<keyword evidence="11" id="KW-1185">Reference proteome</keyword>
<evidence type="ECO:0000256" key="3">
    <source>
        <dbReference type="ARBA" id="ARBA00022729"/>
    </source>
</evidence>
<evidence type="ECO:0000256" key="2">
    <source>
        <dbReference type="ARBA" id="ARBA00022670"/>
    </source>
</evidence>
<sequence>MIHKRYILLSLCLVALALPQLALASKTHVVRKSESLHTIARKYHVSVAELKSVNNLSGIRIDKGARLIIPSDSSNRSKKIKMAEKAHVYRVVKGDTLPRVARKTGIRMAELRRLNGLKGNRVKPGQVLALNASRPLADDAPMAAAVATDRLKMVNRDLLNEQEFSDTLAELTDIDSDRPVDLAKNLEDSSSISKIKNTAYSFLGARYRFGGTSRTALDCSSFIQQVFRDHNISLPRTAREQFYAGAEVPRGDLQKGDLVFFQTYARFPSHVGIYLGNRKMIHASSRERRVVISSMDTPYYLSRFLGARRVGLGQKGFDDFNELLSGVEEERESDVMANDTLGLSLTMNN</sequence>
<dbReference type="InterPro" id="IPR036779">
    <property type="entry name" value="LysM_dom_sf"/>
</dbReference>
<keyword evidence="4" id="KW-0677">Repeat</keyword>
<dbReference type="STRING" id="338966.Ppro_2639"/>
<protein>
    <submittedName>
        <fullName evidence="10">NLP/P60 protein</fullName>
    </submittedName>
</protein>
<dbReference type="InterPro" id="IPR051202">
    <property type="entry name" value="Peptidase_C40"/>
</dbReference>
<keyword evidence="3 7" id="KW-0732">Signal</keyword>
<dbReference type="InterPro" id="IPR018392">
    <property type="entry name" value="LysM"/>
</dbReference>
<dbReference type="PANTHER" id="PTHR47053">
    <property type="entry name" value="MUREIN DD-ENDOPEPTIDASE MEPH-RELATED"/>
    <property type="match status" value="1"/>
</dbReference>
<feature type="domain" description="LysM" evidence="8">
    <location>
        <begin position="87"/>
        <end position="130"/>
    </location>
</feature>
<dbReference type="RefSeq" id="WP_011736496.1">
    <property type="nucleotide sequence ID" value="NC_008609.1"/>
</dbReference>
<dbReference type="CDD" id="cd00118">
    <property type="entry name" value="LysM"/>
    <property type="match status" value="2"/>
</dbReference>
<dbReference type="SUPFAM" id="SSF54001">
    <property type="entry name" value="Cysteine proteinases"/>
    <property type="match status" value="1"/>
</dbReference>
<feature type="signal peptide" evidence="7">
    <location>
        <begin position="1"/>
        <end position="24"/>
    </location>
</feature>
<dbReference type="HOGENOM" id="CLU_016043_1_1_7"/>
<dbReference type="eggNOG" id="COG1388">
    <property type="taxonomic scope" value="Bacteria"/>
</dbReference>
<keyword evidence="5" id="KW-0378">Hydrolase</keyword>
<feature type="domain" description="LysM" evidence="8">
    <location>
        <begin position="26"/>
        <end position="69"/>
    </location>
</feature>
<gene>
    <name evidence="10" type="ordered locus">Ppro_2639</name>
</gene>
<dbReference type="PROSITE" id="PS51935">
    <property type="entry name" value="NLPC_P60"/>
    <property type="match status" value="1"/>
</dbReference>
<comment type="similarity">
    <text evidence="1">Belongs to the peptidase C40 family.</text>
</comment>
<keyword evidence="2" id="KW-0645">Protease</keyword>
<evidence type="ECO:0000256" key="1">
    <source>
        <dbReference type="ARBA" id="ARBA00007074"/>
    </source>
</evidence>
<dbReference type="SMART" id="SM00257">
    <property type="entry name" value="LysM"/>
    <property type="match status" value="2"/>
</dbReference>